<reference evidence="4 5" key="1">
    <citation type="submission" date="2020-04" db="EMBL/GenBank/DDBJ databases">
        <title>Usitatibacter rugosus gen. nov., sp. nov. and Usitatibacter palustris sp. nov., novel members of Usitatibacteraceae fam. nov. within the order Nitrosomonadales isolated from soil.</title>
        <authorList>
            <person name="Huber K.J."/>
            <person name="Neumann-Schaal M."/>
            <person name="Geppert A."/>
            <person name="Luckner M."/>
            <person name="Wanner G."/>
            <person name="Overmann J."/>
        </authorList>
    </citation>
    <scope>NUCLEOTIDE SEQUENCE [LARGE SCALE GENOMIC DNA]</scope>
    <source>
        <strain evidence="4 5">0125_3</strain>
    </source>
</reference>
<keyword evidence="5" id="KW-1185">Reference proteome</keyword>
<evidence type="ECO:0000256" key="1">
    <source>
        <dbReference type="ARBA" id="ARBA00022729"/>
    </source>
</evidence>
<gene>
    <name evidence="4" type="ORF">DSM104443_02411</name>
</gene>
<evidence type="ECO:0000313" key="5">
    <source>
        <dbReference type="Proteomes" id="UP000501534"/>
    </source>
</evidence>
<protein>
    <recommendedName>
        <fullName evidence="3">Solute-binding protein family 3/N-terminal domain-containing protein</fullName>
    </recommendedName>
</protein>
<dbReference type="SMART" id="SM00062">
    <property type="entry name" value="PBPb"/>
    <property type="match status" value="1"/>
</dbReference>
<feature type="domain" description="Solute-binding protein family 3/N-terminal" evidence="3">
    <location>
        <begin position="40"/>
        <end position="264"/>
    </location>
</feature>
<dbReference type="SUPFAM" id="SSF53850">
    <property type="entry name" value="Periplasmic binding protein-like II"/>
    <property type="match status" value="1"/>
</dbReference>
<dbReference type="InterPro" id="IPR001638">
    <property type="entry name" value="Solute-binding_3/MltF_N"/>
</dbReference>
<organism evidence="4 5">
    <name type="scientific">Usitatibacter rugosus</name>
    <dbReference type="NCBI Taxonomy" id="2732067"/>
    <lineage>
        <taxon>Bacteria</taxon>
        <taxon>Pseudomonadati</taxon>
        <taxon>Pseudomonadota</taxon>
        <taxon>Betaproteobacteria</taxon>
        <taxon>Nitrosomonadales</taxon>
        <taxon>Usitatibacteraceae</taxon>
        <taxon>Usitatibacter</taxon>
    </lineage>
</organism>
<dbReference type="RefSeq" id="WP_212756641.1">
    <property type="nucleotide sequence ID" value="NZ_CP053069.1"/>
</dbReference>
<accession>A0A6M4GVY1</accession>
<feature type="signal peptide" evidence="2">
    <location>
        <begin position="1"/>
        <end position="25"/>
    </location>
</feature>
<feature type="chain" id="PRO_5027039828" description="Solute-binding protein family 3/N-terminal domain-containing protein" evidence="2">
    <location>
        <begin position="26"/>
        <end position="273"/>
    </location>
</feature>
<dbReference type="AlphaFoldDB" id="A0A6M4GVY1"/>
<dbReference type="EMBL" id="CP053069">
    <property type="protein sequence ID" value="QJR11336.1"/>
    <property type="molecule type" value="Genomic_DNA"/>
</dbReference>
<keyword evidence="1 2" id="KW-0732">Signal</keyword>
<dbReference type="PANTHER" id="PTHR35936">
    <property type="entry name" value="MEMBRANE-BOUND LYTIC MUREIN TRANSGLYCOSYLASE F"/>
    <property type="match status" value="1"/>
</dbReference>
<dbReference type="Proteomes" id="UP000501534">
    <property type="component" value="Chromosome"/>
</dbReference>
<proteinExistence type="predicted"/>
<evidence type="ECO:0000256" key="2">
    <source>
        <dbReference type="SAM" id="SignalP"/>
    </source>
</evidence>
<sequence>MMLRLARFAPLFLVAACASTPPAPTAPSADVVKQIAPSGKLRAAINFGNAVLAQKGPSGEAKGVSVDLATELARRLGVPLDPVYYDAAGKVAAGAKTGEWDVGFVALDPERAQDIDFTAAYVVIEGGYMVRVDSPLKAVEDFDRKGQRIVVGNKSVYDLYLTRTIKNAELVRAPTTPLAQEQFLADRERKFDGLAGIKGPMIRYANAHSAEVRVIPGRFMAIEQAMALPKGRDPAALAYLKAFVEEQKASGFVARGLERSGQSDANVAPLAAK</sequence>
<dbReference type="Pfam" id="PF00497">
    <property type="entry name" value="SBP_bac_3"/>
    <property type="match status" value="1"/>
</dbReference>
<dbReference type="PANTHER" id="PTHR35936:SF17">
    <property type="entry name" value="ARGININE-BINDING EXTRACELLULAR PROTEIN ARTP"/>
    <property type="match status" value="1"/>
</dbReference>
<name>A0A6M4GVY1_9PROT</name>
<dbReference type="Gene3D" id="3.40.190.10">
    <property type="entry name" value="Periplasmic binding protein-like II"/>
    <property type="match status" value="2"/>
</dbReference>
<dbReference type="KEGG" id="uru:DSM104443_02411"/>
<evidence type="ECO:0000259" key="3">
    <source>
        <dbReference type="SMART" id="SM00062"/>
    </source>
</evidence>
<evidence type="ECO:0000313" key="4">
    <source>
        <dbReference type="EMBL" id="QJR11336.1"/>
    </source>
</evidence>